<feature type="domain" description="Ig-like" evidence="14">
    <location>
        <begin position="131"/>
        <end position="204"/>
    </location>
</feature>
<dbReference type="SMART" id="SM00408">
    <property type="entry name" value="IGc2"/>
    <property type="match status" value="2"/>
</dbReference>
<reference evidence="15 16" key="1">
    <citation type="journal article" date="2019" name="Commun. Biol.">
        <title>The bagworm genome reveals a unique fibroin gene that provides high tensile strength.</title>
        <authorList>
            <person name="Kono N."/>
            <person name="Nakamura H."/>
            <person name="Ohtoshi R."/>
            <person name="Tomita M."/>
            <person name="Numata K."/>
            <person name="Arakawa K."/>
        </authorList>
    </citation>
    <scope>NUCLEOTIDE SEQUENCE [LARGE SCALE GENOMIC DNA]</scope>
</reference>
<feature type="transmembrane region" description="Helical" evidence="12">
    <location>
        <begin position="399"/>
        <end position="421"/>
    </location>
</feature>
<comment type="subcellular location">
    <subcellularLocation>
        <location evidence="1">Membrane</location>
        <topology evidence="1">Single-pass membrane protein</topology>
    </subcellularLocation>
</comment>
<gene>
    <name evidence="15" type="primary">PTK7</name>
    <name evidence="15" type="ORF">EVAR_17712_1</name>
</gene>
<dbReference type="CDD" id="cd00096">
    <property type="entry name" value="Ig"/>
    <property type="match status" value="1"/>
</dbReference>
<evidence type="ECO:0000256" key="1">
    <source>
        <dbReference type="ARBA" id="ARBA00004167"/>
    </source>
</evidence>
<evidence type="ECO:0000256" key="3">
    <source>
        <dbReference type="ARBA" id="ARBA00022989"/>
    </source>
</evidence>
<dbReference type="PANTHER" id="PTHR24416">
    <property type="entry name" value="TYROSINE-PROTEIN KINASE RECEPTOR"/>
    <property type="match status" value="1"/>
</dbReference>
<keyword evidence="10" id="KW-0460">Magnesium</keyword>
<dbReference type="InterPro" id="IPR003599">
    <property type="entry name" value="Ig_sub"/>
</dbReference>
<evidence type="ECO:0000313" key="16">
    <source>
        <dbReference type="Proteomes" id="UP000299102"/>
    </source>
</evidence>
<feature type="domain" description="Ig-like" evidence="14">
    <location>
        <begin position="280"/>
        <end position="381"/>
    </location>
</feature>
<dbReference type="AlphaFoldDB" id="A0A4C1UTM4"/>
<evidence type="ECO:0000256" key="8">
    <source>
        <dbReference type="PIRSR" id="PIRSR000615-1"/>
    </source>
</evidence>
<evidence type="ECO:0000256" key="11">
    <source>
        <dbReference type="SAM" id="MobiDB-lite"/>
    </source>
</evidence>
<dbReference type="EMBL" id="BGZK01000216">
    <property type="protein sequence ID" value="GBP29174.1"/>
    <property type="molecule type" value="Genomic_DNA"/>
</dbReference>
<keyword evidence="15" id="KW-0418">Kinase</keyword>
<keyword evidence="9" id="KW-0547">Nucleotide-binding</keyword>
<dbReference type="GO" id="GO:0016020">
    <property type="term" value="C:membrane"/>
    <property type="evidence" value="ECO:0007669"/>
    <property type="project" value="UniProtKB-SubCell"/>
</dbReference>
<keyword evidence="5" id="KW-1015">Disulfide bond</keyword>
<feature type="active site" description="Proton acceptor" evidence="8">
    <location>
        <position position="648"/>
    </location>
</feature>
<dbReference type="Gene3D" id="2.60.40.10">
    <property type="entry name" value="Immunoglobulins"/>
    <property type="match status" value="2"/>
</dbReference>
<dbReference type="GO" id="GO:0046872">
    <property type="term" value="F:metal ion binding"/>
    <property type="evidence" value="ECO:0007669"/>
    <property type="project" value="UniProtKB-KW"/>
</dbReference>
<keyword evidence="16" id="KW-1185">Reference proteome</keyword>
<keyword evidence="4 12" id="KW-0472">Membrane</keyword>
<organism evidence="15 16">
    <name type="scientific">Eumeta variegata</name>
    <name type="common">Bagworm moth</name>
    <name type="synonym">Eumeta japonica</name>
    <dbReference type="NCBI Taxonomy" id="151549"/>
    <lineage>
        <taxon>Eukaryota</taxon>
        <taxon>Metazoa</taxon>
        <taxon>Ecdysozoa</taxon>
        <taxon>Arthropoda</taxon>
        <taxon>Hexapoda</taxon>
        <taxon>Insecta</taxon>
        <taxon>Pterygota</taxon>
        <taxon>Neoptera</taxon>
        <taxon>Endopterygota</taxon>
        <taxon>Lepidoptera</taxon>
        <taxon>Glossata</taxon>
        <taxon>Ditrysia</taxon>
        <taxon>Tineoidea</taxon>
        <taxon>Psychidae</taxon>
        <taxon>Oiketicinae</taxon>
        <taxon>Eumeta</taxon>
    </lineage>
</organism>
<dbReference type="InterPro" id="IPR013783">
    <property type="entry name" value="Ig-like_fold"/>
</dbReference>
<keyword evidence="15" id="KW-0808">Transferase</keyword>
<dbReference type="PROSITE" id="PS50011">
    <property type="entry name" value="PROTEIN_KINASE_DOM"/>
    <property type="match status" value="1"/>
</dbReference>
<dbReference type="Gene3D" id="1.10.510.10">
    <property type="entry name" value="Transferase(Phosphotransferase) domain 1"/>
    <property type="match status" value="1"/>
</dbReference>
<comment type="caution">
    <text evidence="15">The sequence shown here is derived from an EMBL/GenBank/DDBJ whole genome shotgun (WGS) entry which is preliminary data.</text>
</comment>
<feature type="binding site" evidence="9">
    <location>
        <position position="652"/>
    </location>
    <ligand>
        <name>ATP</name>
        <dbReference type="ChEBI" id="CHEBI:30616"/>
    </ligand>
</feature>
<dbReference type="InterPro" id="IPR001245">
    <property type="entry name" value="Ser-Thr/Tyr_kinase_cat_dom"/>
</dbReference>
<dbReference type="SUPFAM" id="SSF56112">
    <property type="entry name" value="Protein kinase-like (PK-like)"/>
    <property type="match status" value="1"/>
</dbReference>
<dbReference type="SUPFAM" id="SSF48726">
    <property type="entry name" value="Immunoglobulin"/>
    <property type="match status" value="2"/>
</dbReference>
<dbReference type="GO" id="GO:0005524">
    <property type="term" value="F:ATP binding"/>
    <property type="evidence" value="ECO:0007669"/>
    <property type="project" value="UniProtKB-KW"/>
</dbReference>
<evidence type="ECO:0000256" key="7">
    <source>
        <dbReference type="ARBA" id="ARBA00023319"/>
    </source>
</evidence>
<evidence type="ECO:0000256" key="2">
    <source>
        <dbReference type="ARBA" id="ARBA00022692"/>
    </source>
</evidence>
<dbReference type="Pfam" id="PF07714">
    <property type="entry name" value="PK_Tyr_Ser-Thr"/>
    <property type="match status" value="1"/>
</dbReference>
<feature type="binding site" evidence="10">
    <location>
        <position position="653"/>
    </location>
    <ligand>
        <name>Mg(2+)</name>
        <dbReference type="ChEBI" id="CHEBI:18420"/>
    </ligand>
</feature>
<protein>
    <submittedName>
        <fullName evidence="15">Inactive tyrosine-protein kinase 7</fullName>
    </submittedName>
</protein>
<dbReference type="InterPro" id="IPR000719">
    <property type="entry name" value="Prot_kinase_dom"/>
</dbReference>
<dbReference type="PROSITE" id="PS50835">
    <property type="entry name" value="IG_LIKE"/>
    <property type="match status" value="2"/>
</dbReference>
<dbReference type="InterPro" id="IPR013098">
    <property type="entry name" value="Ig_I-set"/>
</dbReference>
<keyword evidence="9" id="KW-0067">ATP-binding</keyword>
<dbReference type="InterPro" id="IPR011009">
    <property type="entry name" value="Kinase-like_dom_sf"/>
</dbReference>
<evidence type="ECO:0000256" key="6">
    <source>
        <dbReference type="ARBA" id="ARBA00023180"/>
    </source>
</evidence>
<dbReference type="InterPro" id="IPR007110">
    <property type="entry name" value="Ig-like_dom"/>
</dbReference>
<dbReference type="SMART" id="SM00409">
    <property type="entry name" value="IG"/>
    <property type="match status" value="2"/>
</dbReference>
<name>A0A4C1UTM4_EUMVA</name>
<keyword evidence="2 12" id="KW-0812">Transmembrane</keyword>
<evidence type="ECO:0000256" key="9">
    <source>
        <dbReference type="PIRSR" id="PIRSR000615-2"/>
    </source>
</evidence>
<dbReference type="InterPro" id="IPR036179">
    <property type="entry name" value="Ig-like_dom_sf"/>
</dbReference>
<dbReference type="PANTHER" id="PTHR24416:SF573">
    <property type="entry name" value="INACTIVE TYROSINE-PROTEIN KINASE 7"/>
    <property type="match status" value="1"/>
</dbReference>
<keyword evidence="10" id="KW-0479">Metal-binding</keyword>
<keyword evidence="3 12" id="KW-1133">Transmembrane helix</keyword>
<evidence type="ECO:0000313" key="15">
    <source>
        <dbReference type="EMBL" id="GBP29174.1"/>
    </source>
</evidence>
<dbReference type="InterPro" id="IPR050122">
    <property type="entry name" value="RTK"/>
</dbReference>
<accession>A0A4C1UTM4</accession>
<dbReference type="OrthoDB" id="2413561at2759"/>
<dbReference type="Pfam" id="PF13927">
    <property type="entry name" value="Ig_3"/>
    <property type="match status" value="1"/>
</dbReference>
<evidence type="ECO:0000256" key="5">
    <source>
        <dbReference type="ARBA" id="ARBA00023157"/>
    </source>
</evidence>
<evidence type="ECO:0000259" key="14">
    <source>
        <dbReference type="PROSITE" id="PS50835"/>
    </source>
</evidence>
<dbReference type="InterPro" id="IPR003598">
    <property type="entry name" value="Ig_sub2"/>
</dbReference>
<evidence type="ECO:0000256" key="12">
    <source>
        <dbReference type="SAM" id="Phobius"/>
    </source>
</evidence>
<evidence type="ECO:0000256" key="4">
    <source>
        <dbReference type="ARBA" id="ARBA00023136"/>
    </source>
</evidence>
<dbReference type="STRING" id="151549.A0A4C1UTM4"/>
<evidence type="ECO:0000256" key="10">
    <source>
        <dbReference type="PIRSR" id="PIRSR000615-3"/>
    </source>
</evidence>
<dbReference type="InterPro" id="IPR020635">
    <property type="entry name" value="Tyr_kinase_cat_dom"/>
</dbReference>
<dbReference type="Gene3D" id="3.30.200.20">
    <property type="entry name" value="Phosphorylase Kinase, domain 1"/>
    <property type="match status" value="1"/>
</dbReference>
<dbReference type="SMART" id="SM00219">
    <property type="entry name" value="TyrKc"/>
    <property type="match status" value="1"/>
</dbReference>
<keyword evidence="7" id="KW-0393">Immunoglobulin domain</keyword>
<dbReference type="GO" id="GO:0004714">
    <property type="term" value="F:transmembrane receptor protein tyrosine kinase activity"/>
    <property type="evidence" value="ECO:0007669"/>
    <property type="project" value="TreeGrafter"/>
</dbReference>
<feature type="domain" description="Protein kinase" evidence="13">
    <location>
        <begin position="504"/>
        <end position="829"/>
    </location>
</feature>
<proteinExistence type="predicted"/>
<sequence length="904" mass="100294">MATHDSQNDVAMRKKMAIHTNCNATTEPYIDHGPTRKVHFVPSVAQWLRASSSNQRSPCRFPSKPATRLKRTFNSSQTKLKPKSTLSFERCLLIYDDNGLVCVESTHHFRQHRASRKYRALANDGALRFEPEPYSKKLELNSSGKIHCKVAGGVAPTVQWFLNEEDPLPEGVSSSNGTLLISEASRAHAGNYTCKASEEDKVITSKVRLDVVDITLVNARPAAFASAVPDAARQRTAKRVPSTWRTRMLPRARATGVANALPASWERIRYIMTGDREVSPRVIEPTPGEEVHVTVGNDVYLHCRAVGDPEPSIHWDRNLTVLTSALEGVDVEGSNTSVKARVLLLKNGTLVIRGAKKQDTDRYGCTAGSAAGLARNELLLTVHQEGELPAESTGVAGKAVLVSISVAAAYMVLVLALMLYCRRRRRLRRQRGEKMELEMAEGQEKLVEDGEEVKTKLNGNLAQNGRLLTAEKDSGADNSEVSAMSRASKRSGQYDHLTVSKTLLTDIITLGRGEFGDVMLGKIDVTQVRASRGHEEEVQPKIKPVLIKVLSTKEEETLLAEFRRQLEMFSRVKHENVSRLIGLCNDSEPHYMLLEHTDWGDLKQFLIATRNGDGEGATPLSPAHTALLAAHVARAGDAFARRRQTHRDIAARNCMITSKLHLKLSLPALTRGPHTHEYYKLHDQVIPLRWLPAEAVLESDYSTKSDVYMFAATVWEVTLLSVCIMSRTALALSQKDIPTQVIYTKAELPFAKLNDNSVMERTKAGSLEWSAPPGVPGRLAALLAGALAQCRSGAASYRRRRHNDDIRQRRTGTPTHRASRVKLKAHRSICRDRDLSMSVSETRPGATEAPPLLKGTRNKKCWSKSPTERPLFDVICDEMKEVLKEVTSENVVEIQDSKEEIEKA</sequence>
<evidence type="ECO:0000259" key="13">
    <source>
        <dbReference type="PROSITE" id="PS50011"/>
    </source>
</evidence>
<keyword evidence="6" id="KW-0325">Glycoprotein</keyword>
<feature type="region of interest" description="Disordered" evidence="11">
    <location>
        <begin position="467"/>
        <end position="487"/>
    </location>
</feature>
<dbReference type="Pfam" id="PF07679">
    <property type="entry name" value="I-set"/>
    <property type="match status" value="1"/>
</dbReference>
<dbReference type="Proteomes" id="UP000299102">
    <property type="component" value="Unassembled WGS sequence"/>
</dbReference>